<comment type="caution">
    <text evidence="2">The sequence shown here is derived from an EMBL/GenBank/DDBJ whole genome shotgun (WGS) entry which is preliminary data.</text>
</comment>
<evidence type="ECO:0000256" key="1">
    <source>
        <dbReference type="SAM" id="MobiDB-lite"/>
    </source>
</evidence>
<accession>A0AAV0R2E4</accession>
<feature type="compositionally biased region" description="Basic and acidic residues" evidence="1">
    <location>
        <begin position="22"/>
        <end position="34"/>
    </location>
</feature>
<proteinExistence type="predicted"/>
<organism evidence="2 3">
    <name type="scientific">Linum tenue</name>
    <dbReference type="NCBI Taxonomy" id="586396"/>
    <lineage>
        <taxon>Eukaryota</taxon>
        <taxon>Viridiplantae</taxon>
        <taxon>Streptophyta</taxon>
        <taxon>Embryophyta</taxon>
        <taxon>Tracheophyta</taxon>
        <taxon>Spermatophyta</taxon>
        <taxon>Magnoliopsida</taxon>
        <taxon>eudicotyledons</taxon>
        <taxon>Gunneridae</taxon>
        <taxon>Pentapetalae</taxon>
        <taxon>rosids</taxon>
        <taxon>fabids</taxon>
        <taxon>Malpighiales</taxon>
        <taxon>Linaceae</taxon>
        <taxon>Linum</taxon>
    </lineage>
</organism>
<dbReference type="EMBL" id="CAMGYJ010000010">
    <property type="protein sequence ID" value="CAI0551655.1"/>
    <property type="molecule type" value="Genomic_DNA"/>
</dbReference>
<dbReference type="AlphaFoldDB" id="A0AAV0R2E4"/>
<sequence length="145" mass="16582">MGPEIHQHSPGRRSSLTNSLRDGLRGEEHEERARPPRSRYHHGREAELLLAGPDHDLVLLDAPREHAVQQDPAGQARRPRPDDAGDQEAAELRQGRRVGSFEQRVEHHIEWTWQHGAVPFHPGRFLLLLLHICNNNQKKKTPPSQ</sequence>
<evidence type="ECO:0000313" key="3">
    <source>
        <dbReference type="Proteomes" id="UP001154282"/>
    </source>
</evidence>
<reference evidence="2" key="1">
    <citation type="submission" date="2022-08" db="EMBL/GenBank/DDBJ databases">
        <authorList>
            <person name="Gutierrez-Valencia J."/>
        </authorList>
    </citation>
    <scope>NUCLEOTIDE SEQUENCE</scope>
</reference>
<gene>
    <name evidence="2" type="ORF">LITE_LOCUS46074</name>
</gene>
<evidence type="ECO:0000313" key="2">
    <source>
        <dbReference type="EMBL" id="CAI0551655.1"/>
    </source>
</evidence>
<name>A0AAV0R2E4_9ROSI</name>
<feature type="region of interest" description="Disordered" evidence="1">
    <location>
        <begin position="62"/>
        <end position="99"/>
    </location>
</feature>
<protein>
    <submittedName>
        <fullName evidence="2">Uncharacterized protein</fullName>
    </submittedName>
</protein>
<dbReference type="Proteomes" id="UP001154282">
    <property type="component" value="Unassembled WGS sequence"/>
</dbReference>
<keyword evidence="3" id="KW-1185">Reference proteome</keyword>
<feature type="region of interest" description="Disordered" evidence="1">
    <location>
        <begin position="1"/>
        <end position="42"/>
    </location>
</feature>